<dbReference type="EMBL" id="CAADRP010001608">
    <property type="protein sequence ID" value="VFU44779.1"/>
    <property type="molecule type" value="Genomic_DNA"/>
</dbReference>
<protein>
    <submittedName>
        <fullName evidence="2">Uncharacterized protein</fullName>
    </submittedName>
</protein>
<feature type="region of interest" description="Disordered" evidence="1">
    <location>
        <begin position="95"/>
        <end position="117"/>
    </location>
</feature>
<evidence type="ECO:0000313" key="2">
    <source>
        <dbReference type="EMBL" id="VFU44779.1"/>
    </source>
</evidence>
<evidence type="ECO:0000256" key="1">
    <source>
        <dbReference type="SAM" id="MobiDB-lite"/>
    </source>
</evidence>
<organism evidence="2">
    <name type="scientific">Salix viminalis</name>
    <name type="common">Common osier</name>
    <name type="synonym">Basket willow</name>
    <dbReference type="NCBI Taxonomy" id="40686"/>
    <lineage>
        <taxon>Eukaryota</taxon>
        <taxon>Viridiplantae</taxon>
        <taxon>Streptophyta</taxon>
        <taxon>Embryophyta</taxon>
        <taxon>Tracheophyta</taxon>
        <taxon>Spermatophyta</taxon>
        <taxon>Magnoliopsida</taxon>
        <taxon>eudicotyledons</taxon>
        <taxon>Gunneridae</taxon>
        <taxon>Pentapetalae</taxon>
        <taxon>rosids</taxon>
        <taxon>fabids</taxon>
        <taxon>Malpighiales</taxon>
        <taxon>Salicaceae</taxon>
        <taxon>Saliceae</taxon>
        <taxon>Salix</taxon>
    </lineage>
</organism>
<accession>A0A6N2LW95</accession>
<gene>
    <name evidence="2" type="ORF">SVIM_LOCUS276925</name>
</gene>
<dbReference type="AlphaFoldDB" id="A0A6N2LW95"/>
<proteinExistence type="predicted"/>
<sequence length="117" mass="12967">MASTFPRKLIHPRVLFLPSNCQTICYAAALSSHGRPSNKVLLVDGGMNILRELRKAFDDAMTEDPEGIQRRSTENHASHGCSWAAAIKTQISTALEEISSETPRTGRLVSQRKMTTR</sequence>
<name>A0A6N2LW95_SALVM</name>
<reference evidence="2" key="1">
    <citation type="submission" date="2019-03" db="EMBL/GenBank/DDBJ databases">
        <authorList>
            <person name="Mank J."/>
            <person name="Almeida P."/>
        </authorList>
    </citation>
    <scope>NUCLEOTIDE SEQUENCE</scope>
    <source>
        <strain evidence="2">78183</strain>
    </source>
</reference>